<keyword evidence="2" id="KW-1185">Reference proteome</keyword>
<name>A0ABX5XH89_9BACT</name>
<dbReference type="SUPFAM" id="SSF53474">
    <property type="entry name" value="alpha/beta-Hydrolases"/>
    <property type="match status" value="1"/>
</dbReference>
<dbReference type="InterPro" id="IPR029058">
    <property type="entry name" value="AB_hydrolase_fold"/>
</dbReference>
<dbReference type="GO" id="GO:0016787">
    <property type="term" value="F:hydrolase activity"/>
    <property type="evidence" value="ECO:0007669"/>
    <property type="project" value="UniProtKB-KW"/>
</dbReference>
<sequence length="261" mass="29026">MRPSRNELVYAPKERVLVTVDRVTDEYFVEYRRSRGDGTTAELSPDHQPLDLMILKFPGTAGRAERASDWPCRFLPEATVKICTWNAPGYGATSGRPTLANIARRASRFWSLVTSGLPARRPRIWLVGNSLGCATATYVASQANVQIEGLILRNPPPLIQTVKRVARRYPLGHLTDAIAESVPAEMNLSLTAPLAHVPTVMLQSERDQLVPPSLQMEVFDALPGPKQLVVMEGLDHDGIATDEHENEIARAIQWLWQQSSR</sequence>
<dbReference type="EMBL" id="CP036432">
    <property type="protein sequence ID" value="QDV81206.1"/>
    <property type="molecule type" value="Genomic_DNA"/>
</dbReference>
<gene>
    <name evidence="1" type="ORF">TBK1r_01210</name>
</gene>
<dbReference type="PANTHER" id="PTHR12277">
    <property type="entry name" value="ALPHA/BETA HYDROLASE DOMAIN-CONTAINING PROTEIN"/>
    <property type="match status" value="1"/>
</dbReference>
<evidence type="ECO:0000313" key="2">
    <source>
        <dbReference type="Proteomes" id="UP000318081"/>
    </source>
</evidence>
<evidence type="ECO:0000313" key="1">
    <source>
        <dbReference type="EMBL" id="QDV81206.1"/>
    </source>
</evidence>
<accession>A0ABX5XH89</accession>
<keyword evidence="1" id="KW-0378">Hydrolase</keyword>
<dbReference type="Gene3D" id="3.40.50.1820">
    <property type="entry name" value="alpha/beta hydrolase"/>
    <property type="match status" value="1"/>
</dbReference>
<reference evidence="1 2" key="1">
    <citation type="submission" date="2019-02" db="EMBL/GenBank/DDBJ databases">
        <title>Deep-cultivation of Planctomycetes and their phenomic and genomic characterization uncovers novel biology.</title>
        <authorList>
            <person name="Wiegand S."/>
            <person name="Jogler M."/>
            <person name="Boedeker C."/>
            <person name="Pinto D."/>
            <person name="Vollmers J."/>
            <person name="Rivas-Marin E."/>
            <person name="Kohn T."/>
            <person name="Peeters S.H."/>
            <person name="Heuer A."/>
            <person name="Rast P."/>
            <person name="Oberbeckmann S."/>
            <person name="Bunk B."/>
            <person name="Jeske O."/>
            <person name="Meyerdierks A."/>
            <person name="Storesund J.E."/>
            <person name="Kallscheuer N."/>
            <person name="Luecker S."/>
            <person name="Lage O.M."/>
            <person name="Pohl T."/>
            <person name="Merkel B.J."/>
            <person name="Hornburger P."/>
            <person name="Mueller R.-W."/>
            <person name="Bruemmer F."/>
            <person name="Labrenz M."/>
            <person name="Spormann A.M."/>
            <person name="Op den Camp H."/>
            <person name="Overmann J."/>
            <person name="Amann R."/>
            <person name="Jetten M.S.M."/>
            <person name="Mascher T."/>
            <person name="Medema M.H."/>
            <person name="Devos D.P."/>
            <person name="Kaster A.-K."/>
            <person name="Ovreas L."/>
            <person name="Rohde M."/>
            <person name="Galperin M.Y."/>
            <person name="Jogler C."/>
        </authorList>
    </citation>
    <scope>NUCLEOTIDE SEQUENCE [LARGE SCALE GENOMIC DNA]</scope>
    <source>
        <strain evidence="1 2">TBK1r</strain>
    </source>
</reference>
<dbReference type="Proteomes" id="UP000318081">
    <property type="component" value="Chromosome"/>
</dbReference>
<proteinExistence type="predicted"/>
<organism evidence="1 2">
    <name type="scientific">Stieleria magnilauensis</name>
    <dbReference type="NCBI Taxonomy" id="2527963"/>
    <lineage>
        <taxon>Bacteria</taxon>
        <taxon>Pseudomonadati</taxon>
        <taxon>Planctomycetota</taxon>
        <taxon>Planctomycetia</taxon>
        <taxon>Pirellulales</taxon>
        <taxon>Pirellulaceae</taxon>
        <taxon>Stieleria</taxon>
    </lineage>
</organism>
<protein>
    <submittedName>
        <fullName evidence="1">Alpha/beta hydrolase family protein</fullName>
    </submittedName>
</protein>